<feature type="coiled-coil region" evidence="1">
    <location>
        <begin position="118"/>
        <end position="145"/>
    </location>
</feature>
<proteinExistence type="predicted"/>
<protein>
    <submittedName>
        <fullName evidence="3">Uncharacterized protein</fullName>
    </submittedName>
</protein>
<evidence type="ECO:0000313" key="3">
    <source>
        <dbReference type="EMBL" id="KAF2541817.1"/>
    </source>
</evidence>
<evidence type="ECO:0000256" key="2">
    <source>
        <dbReference type="SAM" id="MobiDB-lite"/>
    </source>
</evidence>
<reference evidence="3" key="1">
    <citation type="submission" date="2019-12" db="EMBL/GenBank/DDBJ databases">
        <title>Genome sequencing and annotation of Brassica cretica.</title>
        <authorList>
            <person name="Studholme D.J."/>
            <person name="Sarris P.F."/>
        </authorList>
    </citation>
    <scope>NUCLEOTIDE SEQUENCE</scope>
    <source>
        <strain evidence="3">PFS-001/15</strain>
        <tissue evidence="3">Leaf</tissue>
    </source>
</reference>
<dbReference type="Proteomes" id="UP000712281">
    <property type="component" value="Unassembled WGS sequence"/>
</dbReference>
<feature type="region of interest" description="Disordered" evidence="2">
    <location>
        <begin position="44"/>
        <end position="86"/>
    </location>
</feature>
<keyword evidence="1" id="KW-0175">Coiled coil</keyword>
<evidence type="ECO:0000313" key="4">
    <source>
        <dbReference type="Proteomes" id="UP000712281"/>
    </source>
</evidence>
<feature type="compositionally biased region" description="Polar residues" evidence="2">
    <location>
        <begin position="73"/>
        <end position="86"/>
    </location>
</feature>
<gene>
    <name evidence="3" type="ORF">F2Q68_00028785</name>
</gene>
<dbReference type="EMBL" id="QGKW02002005">
    <property type="protein sequence ID" value="KAF2541817.1"/>
    <property type="molecule type" value="Genomic_DNA"/>
</dbReference>
<organism evidence="3 4">
    <name type="scientific">Brassica cretica</name>
    <name type="common">Mustard</name>
    <dbReference type="NCBI Taxonomy" id="69181"/>
    <lineage>
        <taxon>Eukaryota</taxon>
        <taxon>Viridiplantae</taxon>
        <taxon>Streptophyta</taxon>
        <taxon>Embryophyta</taxon>
        <taxon>Tracheophyta</taxon>
        <taxon>Spermatophyta</taxon>
        <taxon>Magnoliopsida</taxon>
        <taxon>eudicotyledons</taxon>
        <taxon>Gunneridae</taxon>
        <taxon>Pentapetalae</taxon>
        <taxon>rosids</taxon>
        <taxon>malvids</taxon>
        <taxon>Brassicales</taxon>
        <taxon>Brassicaceae</taxon>
        <taxon>Brassiceae</taxon>
        <taxon>Brassica</taxon>
    </lineage>
</organism>
<sequence length="145" mass="16801">MRRQRSEEAERSTILVDEEEEPSQRVFVSEKAYHWKVFEKNLKDASEKEGTSELDTESEKLNGVESGEESAYVTDNVQGGKLNQKSKIVEERSEDEKVVKNGIVGGAKLERPLPSRVFMQREKEAERLKRELDSKMENLRKIEEK</sequence>
<comment type="caution">
    <text evidence="3">The sequence shown here is derived from an EMBL/GenBank/DDBJ whole genome shotgun (WGS) entry which is preliminary data.</text>
</comment>
<name>A0A8S9GB44_BRACR</name>
<accession>A0A8S9GB44</accession>
<dbReference type="AlphaFoldDB" id="A0A8S9GB44"/>
<evidence type="ECO:0000256" key="1">
    <source>
        <dbReference type="SAM" id="Coils"/>
    </source>
</evidence>
<feature type="compositionally biased region" description="Basic and acidic residues" evidence="2">
    <location>
        <begin position="44"/>
        <end position="62"/>
    </location>
</feature>